<keyword evidence="6 7" id="KW-0472">Membrane</keyword>
<accession>T1K530</accession>
<dbReference type="GO" id="GO:0007155">
    <property type="term" value="P:cell adhesion"/>
    <property type="evidence" value="ECO:0007669"/>
    <property type="project" value="UniProtKB-KW"/>
</dbReference>
<proteinExistence type="inferred from homology"/>
<evidence type="ECO:0000313" key="8">
    <source>
        <dbReference type="EnsemblMetazoa" id="tetur05g04810.1"/>
    </source>
</evidence>
<evidence type="ECO:0000313" key="9">
    <source>
        <dbReference type="Proteomes" id="UP000015104"/>
    </source>
</evidence>
<keyword evidence="5 7" id="KW-1133">Transmembrane helix</keyword>
<dbReference type="GO" id="GO:0042246">
    <property type="term" value="P:tissue regeneration"/>
    <property type="evidence" value="ECO:0007669"/>
    <property type="project" value="InterPro"/>
</dbReference>
<evidence type="ECO:0000256" key="2">
    <source>
        <dbReference type="ARBA" id="ARBA00008141"/>
    </source>
</evidence>
<dbReference type="InterPro" id="IPR007007">
    <property type="entry name" value="Ninjurin"/>
</dbReference>
<dbReference type="AlphaFoldDB" id="T1K530"/>
<comment type="subcellular location">
    <subcellularLocation>
        <location evidence="1">Membrane</location>
        <topology evidence="1">Multi-pass membrane protein</topology>
    </subcellularLocation>
</comment>
<keyword evidence="9" id="KW-1185">Reference proteome</keyword>
<evidence type="ECO:0000256" key="4">
    <source>
        <dbReference type="ARBA" id="ARBA00022889"/>
    </source>
</evidence>
<dbReference type="HOGENOM" id="CLU_093971_3_1_1"/>
<dbReference type="EnsemblMetazoa" id="tetur05g04810.1">
    <property type="protein sequence ID" value="tetur05g04810.1"/>
    <property type="gene ID" value="tetur05g04810"/>
</dbReference>
<keyword evidence="4" id="KW-0130">Cell adhesion</keyword>
<comment type="similarity">
    <text evidence="2">Belongs to the ninjurin family.</text>
</comment>
<name>T1K530_TETUR</name>
<keyword evidence="3 7" id="KW-0812">Transmembrane</keyword>
<dbReference type="EMBL" id="CAEY01001585">
    <property type="status" value="NOT_ANNOTATED_CDS"/>
    <property type="molecule type" value="Genomic_DNA"/>
</dbReference>
<dbReference type="Proteomes" id="UP000015104">
    <property type="component" value="Unassembled WGS sequence"/>
</dbReference>
<dbReference type="PANTHER" id="PTHR12316:SF17">
    <property type="entry name" value="NINJURIN C, ISOFORM D"/>
    <property type="match status" value="1"/>
</dbReference>
<sequence>MSDHLKKTLLAELIYFCFSQETNRPELVGALDINIYATKKTIAQGMLDVALLTANASQLKYILQLGHQHEFYFLMVTLISMSLVLQITVGSLILARSRYDLNNVKDHSRANVLNNSIVWLVFGITVINVFIAAFGIDPGIHSNLHVCSI</sequence>
<dbReference type="GO" id="GO:0016020">
    <property type="term" value="C:membrane"/>
    <property type="evidence" value="ECO:0007669"/>
    <property type="project" value="UniProtKB-SubCell"/>
</dbReference>
<evidence type="ECO:0000256" key="5">
    <source>
        <dbReference type="ARBA" id="ARBA00022989"/>
    </source>
</evidence>
<dbReference type="eggNOG" id="ENOG502S12Z">
    <property type="taxonomic scope" value="Eukaryota"/>
</dbReference>
<organism evidence="8 9">
    <name type="scientific">Tetranychus urticae</name>
    <name type="common">Two-spotted spider mite</name>
    <dbReference type="NCBI Taxonomy" id="32264"/>
    <lineage>
        <taxon>Eukaryota</taxon>
        <taxon>Metazoa</taxon>
        <taxon>Ecdysozoa</taxon>
        <taxon>Arthropoda</taxon>
        <taxon>Chelicerata</taxon>
        <taxon>Arachnida</taxon>
        <taxon>Acari</taxon>
        <taxon>Acariformes</taxon>
        <taxon>Trombidiformes</taxon>
        <taxon>Prostigmata</taxon>
        <taxon>Eleutherengona</taxon>
        <taxon>Raphignathae</taxon>
        <taxon>Tetranychoidea</taxon>
        <taxon>Tetranychidae</taxon>
        <taxon>Tetranychus</taxon>
    </lineage>
</organism>
<protein>
    <submittedName>
        <fullName evidence="8">Uncharacterized protein</fullName>
    </submittedName>
</protein>
<evidence type="ECO:0000256" key="1">
    <source>
        <dbReference type="ARBA" id="ARBA00004141"/>
    </source>
</evidence>
<feature type="transmembrane region" description="Helical" evidence="7">
    <location>
        <begin position="71"/>
        <end position="95"/>
    </location>
</feature>
<evidence type="ECO:0000256" key="7">
    <source>
        <dbReference type="SAM" id="Phobius"/>
    </source>
</evidence>
<feature type="transmembrane region" description="Helical" evidence="7">
    <location>
        <begin position="116"/>
        <end position="136"/>
    </location>
</feature>
<evidence type="ECO:0000256" key="3">
    <source>
        <dbReference type="ARBA" id="ARBA00022692"/>
    </source>
</evidence>
<reference evidence="8" key="2">
    <citation type="submission" date="2015-06" db="UniProtKB">
        <authorList>
            <consortium name="EnsemblMetazoa"/>
        </authorList>
    </citation>
    <scope>IDENTIFICATION</scope>
</reference>
<reference evidence="9" key="1">
    <citation type="submission" date="2011-08" db="EMBL/GenBank/DDBJ databases">
        <authorList>
            <person name="Rombauts S."/>
        </authorList>
    </citation>
    <scope>NUCLEOTIDE SEQUENCE</scope>
    <source>
        <strain evidence="9">London</strain>
    </source>
</reference>
<dbReference type="PANTHER" id="PTHR12316">
    <property type="entry name" value="NINJURIN-RELATED"/>
    <property type="match status" value="1"/>
</dbReference>
<dbReference type="Pfam" id="PF04923">
    <property type="entry name" value="Ninjurin"/>
    <property type="match status" value="1"/>
</dbReference>
<evidence type="ECO:0000256" key="6">
    <source>
        <dbReference type="ARBA" id="ARBA00023136"/>
    </source>
</evidence>